<dbReference type="PANTHER" id="PTHR23044">
    <property type="entry name" value="3'-5' EXONUCLEASE ERI1-RELATED"/>
    <property type="match status" value="1"/>
</dbReference>
<dbReference type="AlphaFoldDB" id="A0A9D1ED17"/>
<feature type="domain" description="Exonuclease" evidence="4">
    <location>
        <begin position="2"/>
        <end position="183"/>
    </location>
</feature>
<dbReference type="InterPro" id="IPR012337">
    <property type="entry name" value="RNaseH-like_sf"/>
</dbReference>
<keyword evidence="2" id="KW-0378">Hydrolase</keyword>
<dbReference type="InterPro" id="IPR036397">
    <property type="entry name" value="RNaseH_sf"/>
</dbReference>
<protein>
    <submittedName>
        <fullName evidence="5">Exonuclease domain-containing protein</fullName>
    </submittedName>
</protein>
<dbReference type="InterPro" id="IPR013520">
    <property type="entry name" value="Ribonucl_H"/>
</dbReference>
<dbReference type="GO" id="GO:0000175">
    <property type="term" value="F:3'-5'-RNA exonuclease activity"/>
    <property type="evidence" value="ECO:0007669"/>
    <property type="project" value="InterPro"/>
</dbReference>
<reference evidence="5" key="2">
    <citation type="journal article" date="2021" name="PeerJ">
        <title>Extensive microbial diversity within the chicken gut microbiome revealed by metagenomics and culture.</title>
        <authorList>
            <person name="Gilroy R."/>
            <person name="Ravi A."/>
            <person name="Getino M."/>
            <person name="Pursley I."/>
            <person name="Horton D.L."/>
            <person name="Alikhan N.F."/>
            <person name="Baker D."/>
            <person name="Gharbi K."/>
            <person name="Hall N."/>
            <person name="Watson M."/>
            <person name="Adriaenssens E.M."/>
            <person name="Foster-Nyarko E."/>
            <person name="Jarju S."/>
            <person name="Secka A."/>
            <person name="Antonio M."/>
            <person name="Oren A."/>
            <person name="Chaudhuri R.R."/>
            <person name="La Ragione R."/>
            <person name="Hildebrand F."/>
            <person name="Pallen M.J."/>
        </authorList>
    </citation>
    <scope>NUCLEOTIDE SEQUENCE</scope>
    <source>
        <strain evidence="5">ChiW13-3771</strain>
    </source>
</reference>
<comment type="caution">
    <text evidence="5">The sequence shown here is derived from an EMBL/GenBank/DDBJ whole genome shotgun (WGS) entry which is preliminary data.</text>
</comment>
<dbReference type="Pfam" id="PF00929">
    <property type="entry name" value="RNase_T"/>
    <property type="match status" value="1"/>
</dbReference>
<organism evidence="5 6">
    <name type="scientific">Candidatus Fimimorpha faecalis</name>
    <dbReference type="NCBI Taxonomy" id="2840824"/>
    <lineage>
        <taxon>Bacteria</taxon>
        <taxon>Bacillati</taxon>
        <taxon>Bacillota</taxon>
        <taxon>Clostridia</taxon>
        <taxon>Eubacteriales</taxon>
        <taxon>Candidatus Fimimorpha</taxon>
    </lineage>
</organism>
<dbReference type="Gene3D" id="3.30.420.10">
    <property type="entry name" value="Ribonuclease H-like superfamily/Ribonuclease H"/>
    <property type="match status" value="1"/>
</dbReference>
<keyword evidence="3 5" id="KW-0269">Exonuclease</keyword>
<dbReference type="SUPFAM" id="SSF53098">
    <property type="entry name" value="Ribonuclease H-like"/>
    <property type="match status" value="1"/>
</dbReference>
<gene>
    <name evidence="5" type="ORF">IAC96_01960</name>
</gene>
<dbReference type="EMBL" id="DVHN01000020">
    <property type="protein sequence ID" value="HIR87693.1"/>
    <property type="molecule type" value="Genomic_DNA"/>
</dbReference>
<dbReference type="InterPro" id="IPR051274">
    <property type="entry name" value="3-5_Exoribonuclease"/>
</dbReference>
<name>A0A9D1ED17_9FIRM</name>
<evidence type="ECO:0000259" key="4">
    <source>
        <dbReference type="SMART" id="SM00479"/>
    </source>
</evidence>
<dbReference type="SMART" id="SM00479">
    <property type="entry name" value="EXOIII"/>
    <property type="match status" value="1"/>
</dbReference>
<reference evidence="5" key="1">
    <citation type="submission" date="2020-10" db="EMBL/GenBank/DDBJ databases">
        <authorList>
            <person name="Gilroy R."/>
        </authorList>
    </citation>
    <scope>NUCLEOTIDE SEQUENCE</scope>
    <source>
        <strain evidence="5">ChiW13-3771</strain>
    </source>
</reference>
<dbReference type="PANTHER" id="PTHR23044:SF61">
    <property type="entry name" value="3'-5' EXORIBONUCLEASE 1-RELATED"/>
    <property type="match status" value="1"/>
</dbReference>
<evidence type="ECO:0000256" key="2">
    <source>
        <dbReference type="ARBA" id="ARBA00022801"/>
    </source>
</evidence>
<evidence type="ECO:0000256" key="1">
    <source>
        <dbReference type="ARBA" id="ARBA00022722"/>
    </source>
</evidence>
<dbReference type="InterPro" id="IPR047201">
    <property type="entry name" value="ERI-1_3'hExo-like"/>
</dbReference>
<dbReference type="Proteomes" id="UP000824201">
    <property type="component" value="Unassembled WGS sequence"/>
</dbReference>
<evidence type="ECO:0000313" key="6">
    <source>
        <dbReference type="Proteomes" id="UP000824201"/>
    </source>
</evidence>
<accession>A0A9D1ED17</accession>
<proteinExistence type="predicted"/>
<keyword evidence="1" id="KW-0540">Nuclease</keyword>
<sequence length="316" mass="37856">MNYIIFDLEWNQAGEKKAEHPELTFEIIEIGAVKLSEDGKILGEFQRLIRPVVYKELFYRTREVVGISEEELEQGEAFEDVFEEFLEWCGEDYCFCTWGSMDLTELQKNVDYHRMENPFPLPLYYYDVQKLYSLEFEDGKTRRSLEYAIEQLLIIKNQPFHRALSDAYYTAMVFLSFDRAEVAKMISVDYHQVPKTRKEEIYIVFDQYSKFVSREFESKEEAMEDKGVTSTVCYKCRRSIRRKLQWFSDYGRNYYSLSYCPVHGWLKGKIRMRKTGDQGHVFAIKTLKLVDEVEAQKVIDRKEELQNKRRERRNKE</sequence>
<dbReference type="CDD" id="cd06133">
    <property type="entry name" value="ERI-1_3'hExo_like"/>
    <property type="match status" value="1"/>
</dbReference>
<evidence type="ECO:0000256" key="3">
    <source>
        <dbReference type="ARBA" id="ARBA00022839"/>
    </source>
</evidence>
<dbReference type="GO" id="GO:0003676">
    <property type="term" value="F:nucleic acid binding"/>
    <property type="evidence" value="ECO:0007669"/>
    <property type="project" value="InterPro"/>
</dbReference>
<evidence type="ECO:0000313" key="5">
    <source>
        <dbReference type="EMBL" id="HIR87693.1"/>
    </source>
</evidence>